<dbReference type="Pfam" id="PF00905">
    <property type="entry name" value="Transpeptidase"/>
    <property type="match status" value="1"/>
</dbReference>
<dbReference type="InterPro" id="IPR036138">
    <property type="entry name" value="PBP_dimer_sf"/>
</dbReference>
<dbReference type="InterPro" id="IPR001460">
    <property type="entry name" value="PCN-bd_Tpept"/>
</dbReference>
<evidence type="ECO:0000313" key="5">
    <source>
        <dbReference type="EMBL" id="MDP9763661.1"/>
    </source>
</evidence>
<evidence type="ECO:0000256" key="1">
    <source>
        <dbReference type="ARBA" id="ARBA00004370"/>
    </source>
</evidence>
<dbReference type="EMBL" id="JAURUR010000002">
    <property type="protein sequence ID" value="MDP9763661.1"/>
    <property type="molecule type" value="Genomic_DNA"/>
</dbReference>
<dbReference type="RefSeq" id="WP_307464715.1">
    <property type="nucleotide sequence ID" value="NZ_JAURUR010000002.1"/>
</dbReference>
<dbReference type="SUPFAM" id="SSF56601">
    <property type="entry name" value="beta-lactamase/transpeptidase-like"/>
    <property type="match status" value="1"/>
</dbReference>
<evidence type="ECO:0000259" key="3">
    <source>
        <dbReference type="Pfam" id="PF00905"/>
    </source>
</evidence>
<proteinExistence type="predicted"/>
<comment type="subcellular location">
    <subcellularLocation>
        <location evidence="1">Membrane</location>
    </subcellularLocation>
</comment>
<reference evidence="5 6" key="1">
    <citation type="submission" date="2023-07" db="EMBL/GenBank/DDBJ databases">
        <title>Genomic Encyclopedia of Type Strains, Phase IV (KMG-IV): sequencing the most valuable type-strain genomes for metagenomic binning, comparative biology and taxonomic classification.</title>
        <authorList>
            <person name="Goeker M."/>
        </authorList>
    </citation>
    <scope>NUCLEOTIDE SEQUENCE [LARGE SCALE GENOMIC DNA]</scope>
    <source>
        <strain evidence="5 6">NIO-1023</strain>
    </source>
</reference>
<feature type="domain" description="Penicillin-binding protein transpeptidase" evidence="3">
    <location>
        <begin position="131"/>
        <end position="428"/>
    </location>
</feature>
<feature type="domain" description="Penicillin binding protein A dimerisation" evidence="4">
    <location>
        <begin position="46"/>
        <end position="105"/>
    </location>
</feature>
<dbReference type="PANTHER" id="PTHR30627:SF1">
    <property type="entry name" value="PEPTIDOGLYCAN D,D-TRANSPEPTIDASE FTSI"/>
    <property type="match status" value="1"/>
</dbReference>
<dbReference type="Pfam" id="PF21922">
    <property type="entry name" value="PBP_dimer_2"/>
    <property type="match status" value="1"/>
</dbReference>
<name>A0ABT9MAX9_9DEIO</name>
<evidence type="ECO:0000256" key="2">
    <source>
        <dbReference type="ARBA" id="ARBA00023136"/>
    </source>
</evidence>
<accession>A0ABT9MAX9</accession>
<keyword evidence="6" id="KW-1185">Reference proteome</keyword>
<dbReference type="Gene3D" id="3.30.450.330">
    <property type="match status" value="1"/>
</dbReference>
<gene>
    <name evidence="5" type="ORF">QO006_001078</name>
</gene>
<keyword evidence="5" id="KW-0132">Cell division</keyword>
<dbReference type="Gene3D" id="3.40.710.10">
    <property type="entry name" value="DD-peptidase/beta-lactamase superfamily"/>
    <property type="match status" value="1"/>
</dbReference>
<dbReference type="InterPro" id="IPR054120">
    <property type="entry name" value="PBPA_dimer"/>
</dbReference>
<dbReference type="GO" id="GO:0051301">
    <property type="term" value="P:cell division"/>
    <property type="evidence" value="ECO:0007669"/>
    <property type="project" value="UniProtKB-KW"/>
</dbReference>
<keyword evidence="2" id="KW-0472">Membrane</keyword>
<dbReference type="InterPro" id="IPR050515">
    <property type="entry name" value="Beta-lactam/transpept"/>
</dbReference>
<evidence type="ECO:0000313" key="6">
    <source>
        <dbReference type="Proteomes" id="UP001232163"/>
    </source>
</evidence>
<evidence type="ECO:0000259" key="4">
    <source>
        <dbReference type="Pfam" id="PF21922"/>
    </source>
</evidence>
<protein>
    <submittedName>
        <fullName evidence="5">Cell division protein FtsI (Penicillin-binding protein 3)</fullName>
    </submittedName>
</protein>
<dbReference type="Proteomes" id="UP001232163">
    <property type="component" value="Unassembled WGS sequence"/>
</dbReference>
<dbReference type="PANTHER" id="PTHR30627">
    <property type="entry name" value="PEPTIDOGLYCAN D,D-TRANSPEPTIDASE"/>
    <property type="match status" value="1"/>
</dbReference>
<organism evidence="5 6">
    <name type="scientific">Deinococcus enclensis</name>
    <dbReference type="NCBI Taxonomy" id="1049582"/>
    <lineage>
        <taxon>Bacteria</taxon>
        <taxon>Thermotogati</taxon>
        <taxon>Deinococcota</taxon>
        <taxon>Deinococci</taxon>
        <taxon>Deinococcales</taxon>
        <taxon>Deinococcaceae</taxon>
        <taxon>Deinococcus</taxon>
    </lineage>
</organism>
<keyword evidence="5" id="KW-0131">Cell cycle</keyword>
<sequence>MEVKIHRRSRLMQALSLILFLLLVGAYAQLEWRVPQTVRQSVVQGRGAILASDGTVLARSVDGKRVYPQGELAGQVVGMMGASAGLEGLEYSYNSQLEGGEDLKLTLEPRTQAAAESALGKAVVKHRAEYGSVVVMETRTGRLLAAASYPPFDPNDWRSYSREAIRNRPFLDVYEPGSVIKGLVVAAAINEGLTTPTTQYDTPMRRYVGGRWGSTINDAVAHPPVLTTKQVLRYSSNVGMTHIVEQFPNEGLRNYLLEYGFGRDVSIPTVMTATGRLQPLRNWGDLVRATNAFGQGMDTTTLQLAAAYNALANDGRYVSPRLVEDAGRLEQREVIRPDSARTTRAMLQAVIDEGIPGQAGLAGYALAGKTGTAQVVVGKRYSGEIYNSVFAGFFPADAPRVTVAVMVHGAKVDHHGSQTAAPIYRDIAAEILSGWGTIPAAKAPETNNE</sequence>
<dbReference type="InterPro" id="IPR012338">
    <property type="entry name" value="Beta-lactam/transpept-like"/>
</dbReference>
<dbReference type="SUPFAM" id="SSF56519">
    <property type="entry name" value="Penicillin binding protein dimerisation domain"/>
    <property type="match status" value="1"/>
</dbReference>
<comment type="caution">
    <text evidence="5">The sequence shown here is derived from an EMBL/GenBank/DDBJ whole genome shotgun (WGS) entry which is preliminary data.</text>
</comment>
<dbReference type="Gene3D" id="3.90.1310.10">
    <property type="entry name" value="Penicillin-binding protein 2a (Domain 2)"/>
    <property type="match status" value="1"/>
</dbReference>